<keyword evidence="5 6" id="KW-0472">Membrane</keyword>
<evidence type="ECO:0000256" key="2">
    <source>
        <dbReference type="ARBA" id="ARBA00007635"/>
    </source>
</evidence>
<name>A0ABP0TNS4_9BRYO</name>
<feature type="transmembrane region" description="Helical" evidence="6">
    <location>
        <begin position="20"/>
        <end position="42"/>
    </location>
</feature>
<accession>A0ABP0TNS4</accession>
<feature type="transmembrane region" description="Helical" evidence="6">
    <location>
        <begin position="199"/>
        <end position="219"/>
    </location>
</feature>
<evidence type="ECO:0000313" key="9">
    <source>
        <dbReference type="Proteomes" id="UP001497512"/>
    </source>
</evidence>
<dbReference type="InterPro" id="IPR030184">
    <property type="entry name" value="WAT1-related"/>
</dbReference>
<feature type="transmembrane region" description="Helical" evidence="6">
    <location>
        <begin position="321"/>
        <end position="341"/>
    </location>
</feature>
<feature type="transmembrane region" description="Helical" evidence="6">
    <location>
        <begin position="114"/>
        <end position="138"/>
    </location>
</feature>
<evidence type="ECO:0000259" key="7">
    <source>
        <dbReference type="Pfam" id="PF00892"/>
    </source>
</evidence>
<sequence length="383" mass="41763">MRRVGSNGECFENSESRWPVHAALLVAQLLSGGYYVIIKMALVNEMNLIVLSVYRDLLALVFLIPAAWLIERQNFFRLSRDVVLWLLVLGLIGIFGSQFLLFKGISLTSTEVSVAMHPLIPVFTAVVAIVFGVEAVWWHRRDGQAKVAGIVICCAGAILMTFYKGPVVLGAKPTSTLEAASTSMIKEPVHLPHTTIDGWQIGVLCLIGSCLCMGTNINLQVPVLRQFPAPVSLIAYSYAFGTVFMGIAAIFLVNDTSAWALSWDMDLVAILYNGIISSALNLAIMTWALSKVGPLFVASYIPLQTVSATVLALIFLKSSVYLGSILGTLMIILGLLSVSWAHQESARYRSLSEVIGRSVHSHDHQLVGTHGLDYRTPLLQGYP</sequence>
<dbReference type="PANTHER" id="PTHR31218">
    <property type="entry name" value="WAT1-RELATED PROTEIN"/>
    <property type="match status" value="1"/>
</dbReference>
<feature type="transmembrane region" description="Helical" evidence="6">
    <location>
        <begin position="82"/>
        <end position="102"/>
    </location>
</feature>
<dbReference type="InterPro" id="IPR037185">
    <property type="entry name" value="EmrE-like"/>
</dbReference>
<dbReference type="InterPro" id="IPR000620">
    <property type="entry name" value="EamA_dom"/>
</dbReference>
<evidence type="ECO:0000256" key="5">
    <source>
        <dbReference type="ARBA" id="ARBA00023136"/>
    </source>
</evidence>
<feature type="transmembrane region" description="Helical" evidence="6">
    <location>
        <begin position="295"/>
        <end position="315"/>
    </location>
</feature>
<keyword evidence="4 6" id="KW-1133">Transmembrane helix</keyword>
<gene>
    <name evidence="8" type="ORF">CSSPTR1EN2_LOCUS5828</name>
</gene>
<dbReference type="EMBL" id="OZ019905">
    <property type="protein sequence ID" value="CAK9201280.1"/>
    <property type="molecule type" value="Genomic_DNA"/>
</dbReference>
<dbReference type="Proteomes" id="UP001497512">
    <property type="component" value="Chromosome 13"/>
</dbReference>
<feature type="domain" description="EamA" evidence="7">
    <location>
        <begin position="23"/>
        <end position="161"/>
    </location>
</feature>
<comment type="similarity">
    <text evidence="2 6">Belongs to the drug/metabolite transporter (DMT) superfamily. Plant drug/metabolite exporter (P-DME) (TC 2.A.7.4) family.</text>
</comment>
<reference evidence="8" key="1">
    <citation type="submission" date="2024-02" db="EMBL/GenBank/DDBJ databases">
        <authorList>
            <consortium name="ELIXIR-Norway"/>
            <consortium name="Elixir Norway"/>
        </authorList>
    </citation>
    <scope>NUCLEOTIDE SEQUENCE</scope>
</reference>
<evidence type="ECO:0000256" key="1">
    <source>
        <dbReference type="ARBA" id="ARBA00004141"/>
    </source>
</evidence>
<keyword evidence="9" id="KW-1185">Reference proteome</keyword>
<protein>
    <recommendedName>
        <fullName evidence="6">WAT1-related protein</fullName>
    </recommendedName>
</protein>
<evidence type="ECO:0000313" key="8">
    <source>
        <dbReference type="EMBL" id="CAK9201280.1"/>
    </source>
</evidence>
<dbReference type="Pfam" id="PF00892">
    <property type="entry name" value="EamA"/>
    <property type="match status" value="2"/>
</dbReference>
<dbReference type="SUPFAM" id="SSF103481">
    <property type="entry name" value="Multidrug resistance efflux transporter EmrE"/>
    <property type="match status" value="2"/>
</dbReference>
<feature type="transmembrane region" description="Helical" evidence="6">
    <location>
        <begin position="48"/>
        <end position="70"/>
    </location>
</feature>
<feature type="transmembrane region" description="Helical" evidence="6">
    <location>
        <begin position="231"/>
        <end position="253"/>
    </location>
</feature>
<proteinExistence type="inferred from homology"/>
<comment type="subcellular location">
    <subcellularLocation>
        <location evidence="1 6">Membrane</location>
        <topology evidence="1 6">Multi-pass membrane protein</topology>
    </subcellularLocation>
</comment>
<feature type="transmembrane region" description="Helical" evidence="6">
    <location>
        <begin position="145"/>
        <end position="163"/>
    </location>
</feature>
<organism evidence="8 9">
    <name type="scientific">Sphagnum troendelagicum</name>
    <dbReference type="NCBI Taxonomy" id="128251"/>
    <lineage>
        <taxon>Eukaryota</taxon>
        <taxon>Viridiplantae</taxon>
        <taxon>Streptophyta</taxon>
        <taxon>Embryophyta</taxon>
        <taxon>Bryophyta</taxon>
        <taxon>Sphagnophytina</taxon>
        <taxon>Sphagnopsida</taxon>
        <taxon>Sphagnales</taxon>
        <taxon>Sphagnaceae</taxon>
        <taxon>Sphagnum</taxon>
    </lineage>
</organism>
<evidence type="ECO:0000256" key="4">
    <source>
        <dbReference type="ARBA" id="ARBA00022989"/>
    </source>
</evidence>
<feature type="domain" description="EamA" evidence="7">
    <location>
        <begin position="201"/>
        <end position="339"/>
    </location>
</feature>
<feature type="transmembrane region" description="Helical" evidence="6">
    <location>
        <begin position="265"/>
        <end position="288"/>
    </location>
</feature>
<evidence type="ECO:0000256" key="6">
    <source>
        <dbReference type="RuleBase" id="RU363077"/>
    </source>
</evidence>
<keyword evidence="3 6" id="KW-0812">Transmembrane</keyword>
<evidence type="ECO:0000256" key="3">
    <source>
        <dbReference type="ARBA" id="ARBA00022692"/>
    </source>
</evidence>